<dbReference type="PANTHER" id="PTHR43309">
    <property type="entry name" value="5-OXOPROLINASE SUBUNIT C"/>
    <property type="match status" value="1"/>
</dbReference>
<dbReference type="RefSeq" id="WP_109823172.1">
    <property type="nucleotide sequence ID" value="NZ_QGKL01000029.1"/>
</dbReference>
<dbReference type="InterPro" id="IPR052708">
    <property type="entry name" value="PxpC"/>
</dbReference>
<keyword evidence="3" id="KW-0067">ATP-binding</keyword>
<dbReference type="InterPro" id="IPR029000">
    <property type="entry name" value="Cyclophilin-like_dom_sf"/>
</dbReference>
<dbReference type="Gene3D" id="2.40.100.10">
    <property type="entry name" value="Cyclophilin-like"/>
    <property type="match status" value="1"/>
</dbReference>
<feature type="domain" description="Carboxyltransferase" evidence="4">
    <location>
        <begin position="34"/>
        <end position="310"/>
    </location>
</feature>
<proteinExistence type="predicted"/>
<protein>
    <submittedName>
        <fullName evidence="5">Allophanate hydrolase</fullName>
    </submittedName>
</protein>
<dbReference type="EMBL" id="QGKL01000029">
    <property type="protein sequence ID" value="PWQ96200.1"/>
    <property type="molecule type" value="Genomic_DNA"/>
</dbReference>
<dbReference type="InterPro" id="IPR003778">
    <property type="entry name" value="CT_A_B"/>
</dbReference>
<dbReference type="PANTHER" id="PTHR43309:SF4">
    <property type="entry name" value="CARBOXYLTRANSFERASE DOMAIN-CONTAINING PROTEIN"/>
    <property type="match status" value="1"/>
</dbReference>
<organism evidence="5 6">
    <name type="scientific">Leucothrix arctica</name>
    <dbReference type="NCBI Taxonomy" id="1481894"/>
    <lineage>
        <taxon>Bacteria</taxon>
        <taxon>Pseudomonadati</taxon>
        <taxon>Pseudomonadota</taxon>
        <taxon>Gammaproteobacteria</taxon>
        <taxon>Thiotrichales</taxon>
        <taxon>Thiotrichaceae</taxon>
        <taxon>Leucothrix</taxon>
    </lineage>
</organism>
<accession>A0A317CIQ0</accession>
<dbReference type="Proteomes" id="UP000245506">
    <property type="component" value="Unassembled WGS sequence"/>
</dbReference>
<reference evidence="5 6" key="1">
    <citation type="submission" date="2018-05" db="EMBL/GenBank/DDBJ databases">
        <title>Leucothrix arctica sp. nov., isolated from Arctic seawater.</title>
        <authorList>
            <person name="Choi A."/>
            <person name="Baek K."/>
        </authorList>
    </citation>
    <scope>NUCLEOTIDE SEQUENCE [LARGE SCALE GENOMIC DNA]</scope>
    <source>
        <strain evidence="5 6">IMCC9719</strain>
    </source>
</reference>
<sequence length="321" mass="34808">MSVATNNTNTSGFKVLQPGILSLIQDSGRFGQHSIGLTTGGPLDKLSFDWANRLCGNTANAATIETSFGGISLEAQVDTQIAVTGGDAQLMINNINVASWRTHAIKSGDKVELKFSQHTTRHYIAVAGGFQITPMFGSAATVAREKLGGLNGTPLKSGDILPCNASQTTQQHMLAKEHQPDYSGDVVLRVVLGYQKDAFSPLQQRRFFNSDFTLSDRCDRMGFRLTGPEIKSDINGILSEGICYGAIQVPSDGQPIILLNDRQTIGGYPKIGSVFSLDIPKLTQRTPETTVRFEALSMDDAQCLLHLAHYRFQQTKITAIS</sequence>
<dbReference type="SUPFAM" id="SSF50891">
    <property type="entry name" value="Cyclophilin-like"/>
    <property type="match status" value="1"/>
</dbReference>
<evidence type="ECO:0000313" key="5">
    <source>
        <dbReference type="EMBL" id="PWQ96200.1"/>
    </source>
</evidence>
<dbReference type="GO" id="GO:0005524">
    <property type="term" value="F:ATP binding"/>
    <property type="evidence" value="ECO:0007669"/>
    <property type="project" value="UniProtKB-KW"/>
</dbReference>
<comment type="caution">
    <text evidence="5">The sequence shown here is derived from an EMBL/GenBank/DDBJ whole genome shotgun (WGS) entry which is preliminary data.</text>
</comment>
<evidence type="ECO:0000256" key="1">
    <source>
        <dbReference type="ARBA" id="ARBA00022741"/>
    </source>
</evidence>
<evidence type="ECO:0000256" key="2">
    <source>
        <dbReference type="ARBA" id="ARBA00022801"/>
    </source>
</evidence>
<keyword evidence="2 5" id="KW-0378">Hydrolase</keyword>
<evidence type="ECO:0000259" key="4">
    <source>
        <dbReference type="SMART" id="SM00797"/>
    </source>
</evidence>
<dbReference type="NCBIfam" id="TIGR00724">
    <property type="entry name" value="urea_amlyse_rel"/>
    <property type="match status" value="1"/>
</dbReference>
<name>A0A317CIQ0_9GAMM</name>
<dbReference type="GO" id="GO:0016787">
    <property type="term" value="F:hydrolase activity"/>
    <property type="evidence" value="ECO:0007669"/>
    <property type="project" value="UniProtKB-KW"/>
</dbReference>
<dbReference type="Pfam" id="PF02626">
    <property type="entry name" value="CT_A_B"/>
    <property type="match status" value="1"/>
</dbReference>
<dbReference type="SMART" id="SM00797">
    <property type="entry name" value="AHS2"/>
    <property type="match status" value="1"/>
</dbReference>
<dbReference type="OrthoDB" id="9768696at2"/>
<keyword evidence="1" id="KW-0547">Nucleotide-binding</keyword>
<evidence type="ECO:0000256" key="3">
    <source>
        <dbReference type="ARBA" id="ARBA00022840"/>
    </source>
</evidence>
<evidence type="ECO:0000313" key="6">
    <source>
        <dbReference type="Proteomes" id="UP000245506"/>
    </source>
</evidence>
<dbReference type="AlphaFoldDB" id="A0A317CIQ0"/>
<gene>
    <name evidence="5" type="ORF">DKT75_09400</name>
</gene>
<keyword evidence="6" id="KW-1185">Reference proteome</keyword>